<dbReference type="InterPro" id="IPR036397">
    <property type="entry name" value="RNaseH_sf"/>
</dbReference>
<dbReference type="SUPFAM" id="SSF53098">
    <property type="entry name" value="Ribonuclease H-like"/>
    <property type="match status" value="1"/>
</dbReference>
<dbReference type="InterPro" id="IPR001584">
    <property type="entry name" value="Integrase_cat-core"/>
</dbReference>
<dbReference type="Proteomes" id="UP000595374">
    <property type="component" value="Chromosome"/>
</dbReference>
<dbReference type="InterPro" id="IPR055247">
    <property type="entry name" value="InsJ-like_HTH"/>
</dbReference>
<dbReference type="PANTHER" id="PTHR35004:SF7">
    <property type="entry name" value="INTEGRASE PROTEIN"/>
    <property type="match status" value="1"/>
</dbReference>
<dbReference type="GO" id="GO:0015074">
    <property type="term" value="P:DNA integration"/>
    <property type="evidence" value="ECO:0007669"/>
    <property type="project" value="InterPro"/>
</dbReference>
<name>A0A7T4DIU3_9MICO</name>
<dbReference type="InterPro" id="IPR009057">
    <property type="entry name" value="Homeodomain-like_sf"/>
</dbReference>
<protein>
    <submittedName>
        <fullName evidence="2">Transposase</fullName>
    </submittedName>
</protein>
<dbReference type="RefSeq" id="WP_198499745.1">
    <property type="nucleotide sequence ID" value="NZ_CP065989.1"/>
</dbReference>
<dbReference type="Gene3D" id="1.10.10.60">
    <property type="entry name" value="Homeodomain-like"/>
    <property type="match status" value="1"/>
</dbReference>
<dbReference type="AlphaFoldDB" id="A0A7T4DIU3"/>
<gene>
    <name evidence="2" type="ORF">I6H47_01490</name>
</gene>
<dbReference type="Pfam" id="PF13518">
    <property type="entry name" value="HTH_28"/>
    <property type="match status" value="1"/>
</dbReference>
<evidence type="ECO:0000313" key="2">
    <source>
        <dbReference type="EMBL" id="QQB14690.1"/>
    </source>
</evidence>
<sequence length="380" mass="42681">MSTRAQIIRAVTTGTMTQAQAARAYNVSPSSVSKLLRQWRREGDAAFYPKSRRPRTHPAATPPPTIAEIRRIRTELTEAGLDAGPATIHAHLMATPTVDTIPSRATIARILTREGLVTAQPKKKPKTALTCFEADLPNGCWQSDVTHYRLLNGDSVDIITWLDDHSRTALHISAHATTTVNTVVSTFTATAKQHGWPAATLTDNGLIYTARFRGGVNRFEKLLRTHDIAQRNGRGDHPQTQGKVERFQQTMKKWLDARPAPQSLSELNTALTDFQTVYNTQRIHSAKKTTPWAAYISAPKDSPSPLPEDTPRFRVDRIDRQGKVSLRYDSRMYSIGVGRTHARTRVVLIVKDRHIIVVDQRTGEILKDFTLDPTRRYQRQ</sequence>
<dbReference type="InterPro" id="IPR012337">
    <property type="entry name" value="RNaseH-like_sf"/>
</dbReference>
<dbReference type="PROSITE" id="PS50994">
    <property type="entry name" value="INTEGRASE"/>
    <property type="match status" value="1"/>
</dbReference>
<accession>A0A7T4DIU3</accession>
<dbReference type="Gene3D" id="3.30.420.10">
    <property type="entry name" value="Ribonuclease H-like superfamily/Ribonuclease H"/>
    <property type="match status" value="1"/>
</dbReference>
<dbReference type="PANTHER" id="PTHR35004">
    <property type="entry name" value="TRANSPOSASE RV3428C-RELATED"/>
    <property type="match status" value="1"/>
</dbReference>
<evidence type="ECO:0000313" key="3">
    <source>
        <dbReference type="Proteomes" id="UP000595374"/>
    </source>
</evidence>
<dbReference type="GO" id="GO:0003676">
    <property type="term" value="F:nucleic acid binding"/>
    <property type="evidence" value="ECO:0007669"/>
    <property type="project" value="InterPro"/>
</dbReference>
<evidence type="ECO:0000259" key="1">
    <source>
        <dbReference type="PROSITE" id="PS50994"/>
    </source>
</evidence>
<organism evidence="2 3">
    <name type="scientific">Brevibacterium casei</name>
    <dbReference type="NCBI Taxonomy" id="33889"/>
    <lineage>
        <taxon>Bacteria</taxon>
        <taxon>Bacillati</taxon>
        <taxon>Actinomycetota</taxon>
        <taxon>Actinomycetes</taxon>
        <taxon>Micrococcales</taxon>
        <taxon>Brevibacteriaceae</taxon>
        <taxon>Brevibacterium</taxon>
    </lineage>
</organism>
<dbReference type="SUPFAM" id="SSF46689">
    <property type="entry name" value="Homeodomain-like"/>
    <property type="match status" value="1"/>
</dbReference>
<feature type="domain" description="Integrase catalytic" evidence="1">
    <location>
        <begin position="133"/>
        <end position="299"/>
    </location>
</feature>
<proteinExistence type="predicted"/>
<dbReference type="Pfam" id="PF00665">
    <property type="entry name" value="rve"/>
    <property type="match status" value="1"/>
</dbReference>
<reference evidence="2 3" key="1">
    <citation type="submission" date="2020-12" db="EMBL/GenBank/DDBJ databases">
        <title>FDA dAtabase for Regulatory Grade micrObial Sequences (FDA-ARGOS): Supporting development and validation of Infectious Disease Dx tests.</title>
        <authorList>
            <person name="Sproer C."/>
            <person name="Gronow S."/>
            <person name="Severitt S."/>
            <person name="Schroder I."/>
            <person name="Tallon L."/>
            <person name="Sadzewicz L."/>
            <person name="Zhao X."/>
            <person name="Boylan J."/>
            <person name="Ott S."/>
            <person name="Bowen H."/>
            <person name="Vavikolanu K."/>
            <person name="Mehta A."/>
            <person name="Aluvathingal J."/>
            <person name="Nadendla S."/>
            <person name="Lowell S."/>
            <person name="Myers T."/>
            <person name="Yan Y."/>
            <person name="Sichtig H."/>
        </authorList>
    </citation>
    <scope>NUCLEOTIDE SEQUENCE [LARGE SCALE GENOMIC DNA]</scope>
    <source>
        <strain evidence="2 3">FDAARGOS_990</strain>
    </source>
</reference>
<dbReference type="EMBL" id="CP065989">
    <property type="protein sequence ID" value="QQB14690.1"/>
    <property type="molecule type" value="Genomic_DNA"/>
</dbReference>